<protein>
    <submittedName>
        <fullName evidence="2">Uncharacterized protein</fullName>
    </submittedName>
</protein>
<keyword evidence="3" id="KW-1185">Reference proteome</keyword>
<evidence type="ECO:0000256" key="1">
    <source>
        <dbReference type="SAM" id="MobiDB-lite"/>
    </source>
</evidence>
<proteinExistence type="predicted"/>
<comment type="caution">
    <text evidence="2">The sequence shown here is derived from an EMBL/GenBank/DDBJ whole genome shotgun (WGS) entry which is preliminary data.</text>
</comment>
<gene>
    <name evidence="2" type="ORF">EV191_12041</name>
</gene>
<dbReference type="OrthoDB" id="3634287at2"/>
<feature type="region of interest" description="Disordered" evidence="1">
    <location>
        <begin position="104"/>
        <end position="123"/>
    </location>
</feature>
<evidence type="ECO:0000313" key="3">
    <source>
        <dbReference type="Proteomes" id="UP000294911"/>
    </source>
</evidence>
<name>A0A4R2Q5I6_9PSEU</name>
<dbReference type="RefSeq" id="WP_132880518.1">
    <property type="nucleotide sequence ID" value="NZ_SLXQ01000020.1"/>
</dbReference>
<organism evidence="2 3">
    <name type="scientific">Tamaricihabitans halophyticus</name>
    <dbReference type="NCBI Taxonomy" id="1262583"/>
    <lineage>
        <taxon>Bacteria</taxon>
        <taxon>Bacillati</taxon>
        <taxon>Actinomycetota</taxon>
        <taxon>Actinomycetes</taxon>
        <taxon>Pseudonocardiales</taxon>
        <taxon>Pseudonocardiaceae</taxon>
        <taxon>Tamaricihabitans</taxon>
    </lineage>
</organism>
<feature type="compositionally biased region" description="Polar residues" evidence="1">
    <location>
        <begin position="113"/>
        <end position="123"/>
    </location>
</feature>
<dbReference type="EMBL" id="SLXQ01000020">
    <property type="protein sequence ID" value="TCP43887.1"/>
    <property type="molecule type" value="Genomic_DNA"/>
</dbReference>
<evidence type="ECO:0000313" key="2">
    <source>
        <dbReference type="EMBL" id="TCP43887.1"/>
    </source>
</evidence>
<dbReference type="Proteomes" id="UP000294911">
    <property type="component" value="Unassembled WGS sequence"/>
</dbReference>
<reference evidence="2 3" key="1">
    <citation type="submission" date="2019-03" db="EMBL/GenBank/DDBJ databases">
        <title>Genomic Encyclopedia of Type Strains, Phase IV (KMG-IV): sequencing the most valuable type-strain genomes for metagenomic binning, comparative biology and taxonomic classification.</title>
        <authorList>
            <person name="Goeker M."/>
        </authorList>
    </citation>
    <scope>NUCLEOTIDE SEQUENCE [LARGE SCALE GENOMIC DNA]</scope>
    <source>
        <strain evidence="2 3">DSM 45765</strain>
    </source>
</reference>
<dbReference type="AlphaFoldDB" id="A0A4R2Q5I6"/>
<accession>A0A4R2Q5I6</accession>
<sequence>MTRVPPSSDEAPHLAALRQAVDAGFHFRPLAFRPEDGGVPAALHGERWSSTGVVETISMQAMTEAIAARIRIEDYPRGDPLWQLVGTVAEVIAELLALPAHGSPGAPTLARRASSSLWLPGNT</sequence>